<sequence>MLITTSNHNGKWLGNDSNDGNDGDGDSDNGGYNGGGCNGGGCNGGGCNGGGCNGGGCNGGCNGGGCSDDNDDDNLSVMEAVIEAPLYTSEYADLTLLVGEDATEFQVHRGIVTLYSKFFKVVCQNPNFREGQERVIRLPELDAETVKRLLQWFYQAPLEIPSDIISDDGYEVTINLLNAADFLEIDDVIKMITDATEDYFTKCDSWSPDREEARADEQKKVDLLCRVYELGGKIDANCFKRYLGALKKSHNTGLFMNMVKELEDCHHALFQDIMVALYANVG</sequence>
<feature type="domain" description="BTB" evidence="2">
    <location>
        <begin position="92"/>
        <end position="162"/>
    </location>
</feature>
<dbReference type="OMA" id="KEVEDCH"/>
<dbReference type="CDD" id="cd18186">
    <property type="entry name" value="BTB_POZ_ZBTB_KLHL-like"/>
    <property type="match status" value="1"/>
</dbReference>
<evidence type="ECO:0000259" key="2">
    <source>
        <dbReference type="PROSITE" id="PS50097"/>
    </source>
</evidence>
<dbReference type="Gene3D" id="3.30.710.10">
    <property type="entry name" value="Potassium Channel Kv1.1, Chain A"/>
    <property type="match status" value="1"/>
</dbReference>
<evidence type="ECO:0000256" key="1">
    <source>
        <dbReference type="SAM" id="MobiDB-lite"/>
    </source>
</evidence>
<dbReference type="Pfam" id="PF00651">
    <property type="entry name" value="BTB"/>
    <property type="match status" value="1"/>
</dbReference>
<dbReference type="SUPFAM" id="SSF54695">
    <property type="entry name" value="POZ domain"/>
    <property type="match status" value="1"/>
</dbReference>
<reference evidence="3 4" key="1">
    <citation type="journal article" date="2013" name="PLoS Genet.">
        <title>Genomic mechanisms accounting for the adaptation to parasitism in nematode-trapping fungi.</title>
        <authorList>
            <person name="Meerupati T."/>
            <person name="Andersson K.M."/>
            <person name="Friman E."/>
            <person name="Kumar D."/>
            <person name="Tunlid A."/>
            <person name="Ahren D."/>
        </authorList>
    </citation>
    <scope>NUCLEOTIDE SEQUENCE [LARGE SCALE GENOMIC DNA]</scope>
    <source>
        <strain evidence="3 4">CBS 200.50</strain>
    </source>
</reference>
<dbReference type="PROSITE" id="PS50097">
    <property type="entry name" value="BTB"/>
    <property type="match status" value="1"/>
</dbReference>
<dbReference type="AlphaFoldDB" id="S8AY30"/>
<dbReference type="PANTHER" id="PTHR47843">
    <property type="entry name" value="BTB DOMAIN-CONTAINING PROTEIN-RELATED"/>
    <property type="match status" value="1"/>
</dbReference>
<name>S8AY30_DACHA</name>
<organism evidence="3 4">
    <name type="scientific">Dactylellina haptotyla (strain CBS 200.50)</name>
    <name type="common">Nematode-trapping fungus</name>
    <name type="synonym">Monacrosporium haptotylum</name>
    <dbReference type="NCBI Taxonomy" id="1284197"/>
    <lineage>
        <taxon>Eukaryota</taxon>
        <taxon>Fungi</taxon>
        <taxon>Dikarya</taxon>
        <taxon>Ascomycota</taxon>
        <taxon>Pezizomycotina</taxon>
        <taxon>Orbiliomycetes</taxon>
        <taxon>Orbiliales</taxon>
        <taxon>Orbiliaceae</taxon>
        <taxon>Dactylellina</taxon>
    </lineage>
</organism>
<dbReference type="STRING" id="1284197.S8AY30"/>
<evidence type="ECO:0000313" key="4">
    <source>
        <dbReference type="Proteomes" id="UP000015100"/>
    </source>
</evidence>
<accession>S8AY30</accession>
<reference evidence="4" key="2">
    <citation type="submission" date="2013-04" db="EMBL/GenBank/DDBJ databases">
        <title>Genomic mechanisms accounting for the adaptation to parasitism in nematode-trapping fungi.</title>
        <authorList>
            <person name="Ahren D.G."/>
        </authorList>
    </citation>
    <scope>NUCLEOTIDE SEQUENCE [LARGE SCALE GENOMIC DNA]</scope>
    <source>
        <strain evidence="4">CBS 200.50</strain>
    </source>
</reference>
<dbReference type="EMBL" id="AQGS01000003">
    <property type="protein sequence ID" value="EPS45876.1"/>
    <property type="molecule type" value="Genomic_DNA"/>
</dbReference>
<dbReference type="SMART" id="SM00225">
    <property type="entry name" value="BTB"/>
    <property type="match status" value="1"/>
</dbReference>
<comment type="caution">
    <text evidence="3">The sequence shown here is derived from an EMBL/GenBank/DDBJ whole genome shotgun (WGS) entry which is preliminary data.</text>
</comment>
<feature type="region of interest" description="Disordered" evidence="1">
    <location>
        <begin position="1"/>
        <end position="26"/>
    </location>
</feature>
<gene>
    <name evidence="3" type="ORF">H072_197</name>
</gene>
<proteinExistence type="predicted"/>
<evidence type="ECO:0000313" key="3">
    <source>
        <dbReference type="EMBL" id="EPS45876.1"/>
    </source>
</evidence>
<dbReference type="HOGENOM" id="CLU_086089_0_0_1"/>
<keyword evidence="4" id="KW-1185">Reference proteome</keyword>
<dbReference type="OrthoDB" id="194443at2759"/>
<protein>
    <recommendedName>
        <fullName evidence="2">BTB domain-containing protein</fullName>
    </recommendedName>
</protein>
<dbReference type="Proteomes" id="UP000015100">
    <property type="component" value="Unassembled WGS sequence"/>
</dbReference>
<dbReference type="InterPro" id="IPR000210">
    <property type="entry name" value="BTB/POZ_dom"/>
</dbReference>
<dbReference type="InterPro" id="IPR011333">
    <property type="entry name" value="SKP1/BTB/POZ_sf"/>
</dbReference>
<dbReference type="PANTHER" id="PTHR47843:SF2">
    <property type="entry name" value="BTB DOMAIN-CONTAINING PROTEIN"/>
    <property type="match status" value="1"/>
</dbReference>